<keyword evidence="2" id="KW-1185">Reference proteome</keyword>
<protein>
    <submittedName>
        <fullName evidence="1">Uncharacterized protein</fullName>
    </submittedName>
</protein>
<name>A0A8C6X3W0_NAJNA</name>
<dbReference type="Ensembl" id="ENSNNAT00000007327.1">
    <property type="protein sequence ID" value="ENSNNAP00000006984.1"/>
    <property type="gene ID" value="ENSNNAG00000004739.1"/>
</dbReference>
<organism evidence="1 2">
    <name type="scientific">Naja naja</name>
    <name type="common">Indian cobra</name>
    <dbReference type="NCBI Taxonomy" id="35670"/>
    <lineage>
        <taxon>Eukaryota</taxon>
        <taxon>Metazoa</taxon>
        <taxon>Chordata</taxon>
        <taxon>Craniata</taxon>
        <taxon>Vertebrata</taxon>
        <taxon>Euteleostomi</taxon>
        <taxon>Lepidosauria</taxon>
        <taxon>Squamata</taxon>
        <taxon>Bifurcata</taxon>
        <taxon>Unidentata</taxon>
        <taxon>Episquamata</taxon>
        <taxon>Toxicofera</taxon>
        <taxon>Serpentes</taxon>
        <taxon>Colubroidea</taxon>
        <taxon>Elapidae</taxon>
        <taxon>Elapinae</taxon>
        <taxon>Naja</taxon>
    </lineage>
</organism>
<sequence length="51" mass="6111">KLREHQGPFMFFLNLNLKTSIYFWEILRGAKEPPLPAFKQFKLNIPRNSSF</sequence>
<reference evidence="1" key="2">
    <citation type="submission" date="2025-09" db="UniProtKB">
        <authorList>
            <consortium name="Ensembl"/>
        </authorList>
    </citation>
    <scope>IDENTIFICATION</scope>
</reference>
<dbReference type="AlphaFoldDB" id="A0A8C6X3W0"/>
<dbReference type="Proteomes" id="UP000694559">
    <property type="component" value="Unplaced"/>
</dbReference>
<reference evidence="1" key="1">
    <citation type="submission" date="2025-08" db="UniProtKB">
        <authorList>
            <consortium name="Ensembl"/>
        </authorList>
    </citation>
    <scope>IDENTIFICATION</scope>
</reference>
<proteinExistence type="predicted"/>
<evidence type="ECO:0000313" key="2">
    <source>
        <dbReference type="Proteomes" id="UP000694559"/>
    </source>
</evidence>
<accession>A0A8C6X3W0</accession>
<evidence type="ECO:0000313" key="1">
    <source>
        <dbReference type="Ensembl" id="ENSNNAP00000006984.1"/>
    </source>
</evidence>